<evidence type="ECO:0000313" key="8">
    <source>
        <dbReference type="EMBL" id="MDK7186958.1"/>
    </source>
</evidence>
<dbReference type="Proteomes" id="UP001229251">
    <property type="component" value="Unassembled WGS sequence"/>
</dbReference>
<dbReference type="FunFam" id="3.30.950.10:FF:000002">
    <property type="entry name" value="Ribosomal RNA small subunit methyltransferase I"/>
    <property type="match status" value="1"/>
</dbReference>
<dbReference type="InterPro" id="IPR035996">
    <property type="entry name" value="4pyrrol_Methylase_sf"/>
</dbReference>
<dbReference type="HAMAP" id="MF_01877">
    <property type="entry name" value="16SrRNA_methyltr_I"/>
    <property type="match status" value="1"/>
</dbReference>
<evidence type="ECO:0000256" key="2">
    <source>
        <dbReference type="ARBA" id="ARBA00022552"/>
    </source>
</evidence>
<dbReference type="EMBL" id="JASOOE010000004">
    <property type="protein sequence ID" value="MDK7186958.1"/>
    <property type="molecule type" value="Genomic_DNA"/>
</dbReference>
<dbReference type="GO" id="GO:0005737">
    <property type="term" value="C:cytoplasm"/>
    <property type="evidence" value="ECO:0007669"/>
    <property type="project" value="UniProtKB-SubCell"/>
</dbReference>
<reference evidence="8" key="1">
    <citation type="submission" date="2023-05" db="EMBL/GenBank/DDBJ databases">
        <title>Cataloging the Phylogenetic Diversity of Human Bladder Bacteria.</title>
        <authorList>
            <person name="Du J."/>
        </authorList>
    </citation>
    <scope>NUCLEOTIDE SEQUENCE</scope>
    <source>
        <strain evidence="8">UMB1231</strain>
    </source>
</reference>
<dbReference type="Gene3D" id="3.40.1010.10">
    <property type="entry name" value="Cobalt-precorrin-4 Transmethylase, Domain 1"/>
    <property type="match status" value="1"/>
</dbReference>
<comment type="caution">
    <text evidence="8">The sequence shown here is derived from an EMBL/GenBank/DDBJ whole genome shotgun (WGS) entry which is preliminary data.</text>
</comment>
<protein>
    <recommendedName>
        <fullName evidence="6">Ribosomal RNA small subunit methyltransferase I</fullName>
        <ecNumber evidence="6">2.1.1.198</ecNumber>
    </recommendedName>
    <alternativeName>
        <fullName evidence="6">16S rRNA 2'-O-ribose C1402 methyltransferase</fullName>
    </alternativeName>
    <alternativeName>
        <fullName evidence="6">rRNA (cytidine-2'-O-)-methyltransferase RsmI</fullName>
    </alternativeName>
</protein>
<evidence type="ECO:0000313" key="9">
    <source>
        <dbReference type="Proteomes" id="UP001229251"/>
    </source>
</evidence>
<dbReference type="PIRSF" id="PIRSF005917">
    <property type="entry name" value="MTase_YraL"/>
    <property type="match status" value="1"/>
</dbReference>
<name>A0AAJ1Q5M7_9LACT</name>
<dbReference type="RefSeq" id="WP_016648784.1">
    <property type="nucleotide sequence ID" value="NZ_JASOOE010000004.1"/>
</dbReference>
<dbReference type="NCBIfam" id="TIGR00096">
    <property type="entry name" value="16S rRNA (cytidine(1402)-2'-O)-methyltransferase"/>
    <property type="match status" value="1"/>
</dbReference>
<evidence type="ECO:0000256" key="5">
    <source>
        <dbReference type="ARBA" id="ARBA00022691"/>
    </source>
</evidence>
<dbReference type="CDD" id="cd11648">
    <property type="entry name" value="RsmI"/>
    <property type="match status" value="1"/>
</dbReference>
<evidence type="ECO:0000256" key="4">
    <source>
        <dbReference type="ARBA" id="ARBA00022679"/>
    </source>
</evidence>
<comment type="function">
    <text evidence="6">Catalyzes the 2'-O-methylation of the ribose of cytidine 1402 (C1402) in 16S rRNA.</text>
</comment>
<proteinExistence type="inferred from homology"/>
<gene>
    <name evidence="6 8" type="primary">rsmI</name>
    <name evidence="8" type="ORF">QP433_03085</name>
</gene>
<dbReference type="Gene3D" id="3.30.950.10">
    <property type="entry name" value="Methyltransferase, Cobalt-precorrin-4 Transmethylase, Domain 2"/>
    <property type="match status" value="1"/>
</dbReference>
<dbReference type="EC" id="2.1.1.198" evidence="6"/>
<accession>A0AAJ1Q5M7</accession>
<dbReference type="Pfam" id="PF00590">
    <property type="entry name" value="TP_methylase"/>
    <property type="match status" value="1"/>
</dbReference>
<comment type="similarity">
    <text evidence="6">Belongs to the methyltransferase superfamily. RsmI family.</text>
</comment>
<dbReference type="InterPro" id="IPR008189">
    <property type="entry name" value="rRNA_ssu_MeTfrase_I"/>
</dbReference>
<dbReference type="InterPro" id="IPR014776">
    <property type="entry name" value="4pyrrole_Mease_sub2"/>
</dbReference>
<dbReference type="SUPFAM" id="SSF53790">
    <property type="entry name" value="Tetrapyrrole methylase"/>
    <property type="match status" value="1"/>
</dbReference>
<evidence type="ECO:0000256" key="3">
    <source>
        <dbReference type="ARBA" id="ARBA00022603"/>
    </source>
</evidence>
<feature type="domain" description="Tetrapyrrole methylase" evidence="7">
    <location>
        <begin position="14"/>
        <end position="213"/>
    </location>
</feature>
<sequence>MQVQKSFQNQHSCLYLVPTPIGNLKDMTYRAVEVLKEVDLILAEDTRHSHYLLSYYQIETPVQSFHEYSSQEKVAAYVEQIQSGQTLALISDAGMPLINDPGHPLVQASLEQGLQVIALPGANAALTALVASGLPANQFTYYGFFPRKKSDQLQLLKDLRGKKQSLIFYESPYRLKTTLKIMASQWPSDTAIVIGRELTKQFEEYLRGSLSEVQAYVADQTIKGEIVLMVHLEEERICQAEELCSEDYKMKVQALMVEKDLPAKAAIKEVANQYQVDKRRVYAAYHELD</sequence>
<dbReference type="InterPro" id="IPR000878">
    <property type="entry name" value="4pyrrol_Mease"/>
</dbReference>
<dbReference type="InterPro" id="IPR018063">
    <property type="entry name" value="SAM_MeTrfase_RsmI_CS"/>
</dbReference>
<evidence type="ECO:0000259" key="7">
    <source>
        <dbReference type="Pfam" id="PF00590"/>
    </source>
</evidence>
<organism evidence="8 9">
    <name type="scientific">Facklamia hominis</name>
    <dbReference type="NCBI Taxonomy" id="178214"/>
    <lineage>
        <taxon>Bacteria</taxon>
        <taxon>Bacillati</taxon>
        <taxon>Bacillota</taxon>
        <taxon>Bacilli</taxon>
        <taxon>Lactobacillales</taxon>
        <taxon>Aerococcaceae</taxon>
        <taxon>Facklamia</taxon>
    </lineage>
</organism>
<keyword evidence="2 6" id="KW-0698">rRNA processing</keyword>
<comment type="catalytic activity">
    <reaction evidence="6">
        <text>cytidine(1402) in 16S rRNA + S-adenosyl-L-methionine = 2'-O-methylcytidine(1402) in 16S rRNA + S-adenosyl-L-homocysteine + H(+)</text>
        <dbReference type="Rhea" id="RHEA:42924"/>
        <dbReference type="Rhea" id="RHEA-COMP:10285"/>
        <dbReference type="Rhea" id="RHEA-COMP:10286"/>
        <dbReference type="ChEBI" id="CHEBI:15378"/>
        <dbReference type="ChEBI" id="CHEBI:57856"/>
        <dbReference type="ChEBI" id="CHEBI:59789"/>
        <dbReference type="ChEBI" id="CHEBI:74495"/>
        <dbReference type="ChEBI" id="CHEBI:82748"/>
        <dbReference type="EC" id="2.1.1.198"/>
    </reaction>
</comment>
<dbReference type="PANTHER" id="PTHR46111">
    <property type="entry name" value="RIBOSOMAL RNA SMALL SUBUNIT METHYLTRANSFERASE I"/>
    <property type="match status" value="1"/>
</dbReference>
<keyword evidence="1 6" id="KW-0963">Cytoplasm</keyword>
<dbReference type="InterPro" id="IPR014777">
    <property type="entry name" value="4pyrrole_Mease_sub1"/>
</dbReference>
<dbReference type="GO" id="GO:0070677">
    <property type="term" value="F:rRNA (cytosine-2'-O-)-methyltransferase activity"/>
    <property type="evidence" value="ECO:0007669"/>
    <property type="project" value="UniProtKB-UniRule"/>
</dbReference>
<keyword evidence="5 6" id="KW-0949">S-adenosyl-L-methionine</keyword>
<dbReference type="PROSITE" id="PS01296">
    <property type="entry name" value="RSMI"/>
    <property type="match status" value="1"/>
</dbReference>
<evidence type="ECO:0000256" key="1">
    <source>
        <dbReference type="ARBA" id="ARBA00022490"/>
    </source>
</evidence>
<dbReference type="PANTHER" id="PTHR46111:SF1">
    <property type="entry name" value="RIBOSOMAL RNA SMALL SUBUNIT METHYLTRANSFERASE I"/>
    <property type="match status" value="1"/>
</dbReference>
<keyword evidence="3 6" id="KW-0489">Methyltransferase</keyword>
<dbReference type="AlphaFoldDB" id="A0AAJ1Q5M7"/>
<keyword evidence="4 6" id="KW-0808">Transferase</keyword>
<comment type="subcellular location">
    <subcellularLocation>
        <location evidence="6">Cytoplasm</location>
    </subcellularLocation>
</comment>
<evidence type="ECO:0000256" key="6">
    <source>
        <dbReference type="HAMAP-Rule" id="MF_01877"/>
    </source>
</evidence>